<dbReference type="GO" id="GO:0006508">
    <property type="term" value="P:proteolysis"/>
    <property type="evidence" value="ECO:0007669"/>
    <property type="project" value="UniProtKB-KW"/>
</dbReference>
<dbReference type="PANTHER" id="PTHR36435:SF1">
    <property type="entry name" value="CAAX AMINO TERMINAL PROTEASE FAMILY PROTEIN"/>
    <property type="match status" value="1"/>
</dbReference>
<evidence type="ECO:0000313" key="3">
    <source>
        <dbReference type="EMBL" id="MED1567304.1"/>
    </source>
</evidence>
<dbReference type="InterPro" id="IPR052710">
    <property type="entry name" value="CAAX_protease"/>
</dbReference>
<keyword evidence="3" id="KW-0482">Metalloprotease</keyword>
<dbReference type="InterPro" id="IPR003675">
    <property type="entry name" value="Rce1/LyrA-like_dom"/>
</dbReference>
<dbReference type="Proteomes" id="UP000182788">
    <property type="component" value="Unassembled WGS sequence"/>
</dbReference>
<gene>
    <name evidence="4" type="ORF">BAU28_09765</name>
    <name evidence="3" type="ORF">P4U88_15370</name>
</gene>
<accession>A0A1J9VX59</accession>
<keyword evidence="3" id="KW-0378">Hydrolase</keyword>
<dbReference type="PANTHER" id="PTHR36435">
    <property type="entry name" value="SLR1288 PROTEIN"/>
    <property type="match status" value="1"/>
</dbReference>
<feature type="transmembrane region" description="Helical" evidence="1">
    <location>
        <begin position="176"/>
        <end position="192"/>
    </location>
</feature>
<dbReference type="AlphaFoldDB" id="A0A1J9VX59"/>
<comment type="caution">
    <text evidence="4">The sequence shown here is derived from an EMBL/GenBank/DDBJ whole genome shotgun (WGS) entry which is preliminary data.</text>
</comment>
<proteinExistence type="predicted"/>
<dbReference type="GO" id="GO:0080120">
    <property type="term" value="P:CAAX-box protein maturation"/>
    <property type="evidence" value="ECO:0007669"/>
    <property type="project" value="UniProtKB-ARBA"/>
</dbReference>
<name>A0A1J9VX59_9BACI</name>
<dbReference type="EMBL" id="MAOI01000065">
    <property type="protein sequence ID" value="OJD80749.1"/>
    <property type="molecule type" value="Genomic_DNA"/>
</dbReference>
<reference evidence="4 5" key="1">
    <citation type="submission" date="2016-06" db="EMBL/GenBank/DDBJ databases">
        <title>First insights into the genetic diversity and population structure of in the Bacillus cereus group bacteria from diverse marine environments.</title>
        <authorList>
            <person name="Liu Y."/>
            <person name="Lai Q."/>
            <person name="Shao Z."/>
        </authorList>
    </citation>
    <scope>NUCLEOTIDE SEQUENCE [LARGE SCALE GENOMIC DNA]</scope>
    <source>
        <strain evidence="4 5">NH24A2</strain>
    </source>
</reference>
<dbReference type="RefSeq" id="WP_002173693.1">
    <property type="nucleotide sequence ID" value="NZ_CBCSHB010000011.1"/>
</dbReference>
<protein>
    <submittedName>
        <fullName evidence="4">CAAX protease</fullName>
    </submittedName>
    <submittedName>
        <fullName evidence="3">CPBP family intramembrane metalloprotease</fullName>
    </submittedName>
</protein>
<feature type="transmembrane region" description="Helical" evidence="1">
    <location>
        <begin position="20"/>
        <end position="44"/>
    </location>
</feature>
<feature type="transmembrane region" description="Helical" evidence="1">
    <location>
        <begin position="144"/>
        <end position="164"/>
    </location>
</feature>
<keyword evidence="1" id="KW-0812">Transmembrane</keyword>
<evidence type="ECO:0000313" key="4">
    <source>
        <dbReference type="EMBL" id="OJD80749.1"/>
    </source>
</evidence>
<dbReference type="GeneID" id="87591734"/>
<keyword evidence="4" id="KW-0645">Protease</keyword>
<feature type="transmembrane region" description="Helical" evidence="1">
    <location>
        <begin position="102"/>
        <end position="121"/>
    </location>
</feature>
<evidence type="ECO:0000256" key="1">
    <source>
        <dbReference type="SAM" id="Phobius"/>
    </source>
</evidence>
<feature type="transmembrane region" description="Helical" evidence="1">
    <location>
        <begin position="198"/>
        <end position="214"/>
    </location>
</feature>
<keyword evidence="6" id="KW-1185">Reference proteome</keyword>
<dbReference type="GO" id="GO:0008237">
    <property type="term" value="F:metallopeptidase activity"/>
    <property type="evidence" value="ECO:0007669"/>
    <property type="project" value="UniProtKB-KW"/>
</dbReference>
<organism evidence="4 5">
    <name type="scientific">Bacillus paramycoides</name>
    <dbReference type="NCBI Taxonomy" id="2026194"/>
    <lineage>
        <taxon>Bacteria</taxon>
        <taxon>Bacillati</taxon>
        <taxon>Bacillota</taxon>
        <taxon>Bacilli</taxon>
        <taxon>Bacillales</taxon>
        <taxon>Bacillaceae</taxon>
        <taxon>Bacillus</taxon>
        <taxon>Bacillus cereus group</taxon>
    </lineage>
</organism>
<dbReference type="EMBL" id="JARMDB010000010">
    <property type="protein sequence ID" value="MED1567304.1"/>
    <property type="molecule type" value="Genomic_DNA"/>
</dbReference>
<sequence>MQSNAQFSDTQKQSMSWGQFIPSALFAFWGTGFITGFLILPLIIYKSFFADKSQIALCESIIDTTSIALQLTILLFFIFKYEPAKRLLLSSFNFRVLKGWRTYAYLLIFFSLNILFNLFVLENVFPDALEEQTTALNLHILEQYQILLLIGSAILTPIFEELIFRGFMLRFFSERFPFWIAAILTSLFFGVAHTYSLGIMVSAFFAGLMMAILYKKTNSIIPTILFHIINNMVAFLG</sequence>
<reference evidence="3 6" key="2">
    <citation type="submission" date="2023-03" db="EMBL/GenBank/DDBJ databases">
        <title>Bacillus Genome Sequencing.</title>
        <authorList>
            <person name="Dunlap C."/>
        </authorList>
    </citation>
    <scope>NUCLEOTIDE SEQUENCE [LARGE SCALE GENOMIC DNA]</scope>
    <source>
        <strain evidence="3 6">B-615</strain>
    </source>
</reference>
<dbReference type="GO" id="GO:0004175">
    <property type="term" value="F:endopeptidase activity"/>
    <property type="evidence" value="ECO:0007669"/>
    <property type="project" value="UniProtKB-ARBA"/>
</dbReference>
<evidence type="ECO:0000259" key="2">
    <source>
        <dbReference type="Pfam" id="PF02517"/>
    </source>
</evidence>
<evidence type="ECO:0000313" key="5">
    <source>
        <dbReference type="Proteomes" id="UP000182788"/>
    </source>
</evidence>
<keyword evidence="1" id="KW-1133">Transmembrane helix</keyword>
<keyword evidence="1" id="KW-0472">Membrane</keyword>
<feature type="transmembrane region" description="Helical" evidence="1">
    <location>
        <begin position="64"/>
        <end position="81"/>
    </location>
</feature>
<dbReference type="Proteomes" id="UP001309448">
    <property type="component" value="Unassembled WGS sequence"/>
</dbReference>
<dbReference type="Pfam" id="PF02517">
    <property type="entry name" value="Rce1-like"/>
    <property type="match status" value="1"/>
</dbReference>
<evidence type="ECO:0000313" key="6">
    <source>
        <dbReference type="Proteomes" id="UP001309448"/>
    </source>
</evidence>
<feature type="domain" description="CAAX prenyl protease 2/Lysostaphin resistance protein A-like" evidence="2">
    <location>
        <begin position="145"/>
        <end position="233"/>
    </location>
</feature>